<dbReference type="HAMAP" id="MF_02036">
    <property type="entry name" value="EgtC"/>
    <property type="match status" value="1"/>
</dbReference>
<comment type="function">
    <text evidence="2">Catalyzes the hydrolysis of the gamma-glutamyl amide bond of hercynyl-gamma-L-glutamyl-L-cysteine sulfoxide to produce hercynylcysteine sulfoxide, a step in the biosynthesis pathway of ergothioneine.</text>
</comment>
<dbReference type="Proteomes" id="UP001589867">
    <property type="component" value="Unassembled WGS sequence"/>
</dbReference>
<comment type="catalytic activity">
    <reaction evidence="2">
        <text>gamma-L-glutamyl-hercynylcysteine S-oxide + H2O = S-(hercyn-2-yl)-L-cysteine S-oxide + L-glutamate</text>
        <dbReference type="Rhea" id="RHEA:42684"/>
        <dbReference type="ChEBI" id="CHEBI:15377"/>
        <dbReference type="ChEBI" id="CHEBI:29985"/>
        <dbReference type="ChEBI" id="CHEBI:82703"/>
        <dbReference type="ChEBI" id="CHEBI:82706"/>
        <dbReference type="EC" id="3.5.1.118"/>
    </reaction>
</comment>
<accession>A0ABV6M3Y2</accession>
<dbReference type="InterPro" id="IPR017808">
    <property type="entry name" value="EgtC"/>
</dbReference>
<gene>
    <name evidence="2 5" type="primary">egtC</name>
    <name evidence="5" type="ORF">ACFFIA_17260</name>
</gene>
<dbReference type="RefSeq" id="WP_377252119.1">
    <property type="nucleotide sequence ID" value="NZ_JBHLUH010000031.1"/>
</dbReference>
<protein>
    <recommendedName>
        <fullName evidence="2">Gamma-glutamyl-hercynylcysteine sulfoxide hydrolase</fullName>
        <ecNumber evidence="2">3.5.1.118</ecNumber>
    </recommendedName>
    <alternativeName>
        <fullName evidence="2">Gamma-glutamyl hercynylcysteine S-oxide hydrolase</fullName>
    </alternativeName>
</protein>
<dbReference type="EC" id="3.5.1.118" evidence="2"/>
<dbReference type="PANTHER" id="PTHR43187:SF2">
    <property type="entry name" value="GAMMA-GLUTAMYL-HERCYNYLCYSTEINE SULFOXIDE HYDROLASE"/>
    <property type="match status" value="1"/>
</dbReference>
<reference evidence="5 6" key="1">
    <citation type="submission" date="2024-09" db="EMBL/GenBank/DDBJ databases">
        <authorList>
            <person name="Sun Q."/>
            <person name="Mori K."/>
        </authorList>
    </citation>
    <scope>NUCLEOTIDE SEQUENCE [LARGE SCALE GENOMIC DNA]</scope>
    <source>
        <strain evidence="5 6">TBRC 3947</strain>
    </source>
</reference>
<dbReference type="InterPro" id="IPR052373">
    <property type="entry name" value="Gamma-glu_amide_hydrolase"/>
</dbReference>
<evidence type="ECO:0000259" key="4">
    <source>
        <dbReference type="PROSITE" id="PS51278"/>
    </source>
</evidence>
<dbReference type="InterPro" id="IPR032889">
    <property type="entry name" value="EgtC_Actinobacteria"/>
</dbReference>
<evidence type="ECO:0000256" key="2">
    <source>
        <dbReference type="HAMAP-Rule" id="MF_02036"/>
    </source>
</evidence>
<dbReference type="EMBL" id="JBHLUH010000031">
    <property type="protein sequence ID" value="MFC0529405.1"/>
    <property type="molecule type" value="Genomic_DNA"/>
</dbReference>
<feature type="region of interest" description="Disordered" evidence="3">
    <location>
        <begin position="246"/>
        <end position="297"/>
    </location>
</feature>
<dbReference type="PANTHER" id="PTHR43187">
    <property type="entry name" value="GLUTAMINE AMIDOTRANSFERASE DUG3-RELATED"/>
    <property type="match status" value="1"/>
</dbReference>
<evidence type="ECO:0000313" key="6">
    <source>
        <dbReference type="Proteomes" id="UP001589867"/>
    </source>
</evidence>
<keyword evidence="2" id="KW-0378">Hydrolase</keyword>
<keyword evidence="1 2" id="KW-0315">Glutamine amidotransferase</keyword>
<dbReference type="InterPro" id="IPR017932">
    <property type="entry name" value="GATase_2_dom"/>
</dbReference>
<evidence type="ECO:0000313" key="5">
    <source>
        <dbReference type="EMBL" id="MFC0529405.1"/>
    </source>
</evidence>
<comment type="caution">
    <text evidence="5">The sequence shown here is derived from an EMBL/GenBank/DDBJ whole genome shotgun (WGS) entry which is preliminary data.</text>
</comment>
<comment type="pathway">
    <text evidence="2">Amino-acid biosynthesis; ergothioneine biosynthesis.</text>
</comment>
<name>A0ABV6M3Y2_9ACTN</name>
<dbReference type="Pfam" id="PF13230">
    <property type="entry name" value="GATase_4"/>
    <property type="match status" value="1"/>
</dbReference>
<evidence type="ECO:0000256" key="3">
    <source>
        <dbReference type="SAM" id="MobiDB-lite"/>
    </source>
</evidence>
<dbReference type="InterPro" id="IPR026869">
    <property type="entry name" value="EgtC-like"/>
</dbReference>
<dbReference type="SUPFAM" id="SSF56235">
    <property type="entry name" value="N-terminal nucleophile aminohydrolases (Ntn hydrolases)"/>
    <property type="match status" value="1"/>
</dbReference>
<dbReference type="PROSITE" id="PS51278">
    <property type="entry name" value="GATASE_TYPE_2"/>
    <property type="match status" value="1"/>
</dbReference>
<feature type="domain" description="Glutamine amidotransferase type-2" evidence="4">
    <location>
        <begin position="2"/>
        <end position="313"/>
    </location>
</feature>
<proteinExistence type="inferred from homology"/>
<evidence type="ECO:0000256" key="1">
    <source>
        <dbReference type="ARBA" id="ARBA00022962"/>
    </source>
</evidence>
<dbReference type="Gene3D" id="3.60.20.10">
    <property type="entry name" value="Glutamine Phosphoribosylpyrophosphate, subunit 1, domain 1"/>
    <property type="match status" value="1"/>
</dbReference>
<dbReference type="InterPro" id="IPR029055">
    <property type="entry name" value="Ntn_hydrolases_N"/>
</dbReference>
<sequence>MCRHLAYVGPPVALAALLLDPPHSLLRQSWAPRDMRGGGTINADGFGVGWYPPAPEATGGTGPAAASGVDGPVRLRRASPMWSDTGLAELARVTVSTAVLAAVRSATVGMPVVETANAPFAGDGLLLSHNGRIMGWPGSVADLARRLPVTDLLTLDAPTDAAFLWAFVRHRLRGGEDPATALAATVAEVTAAAPDSRLNLLLTDGHRIYATTAGHSLWIRPAETVPTRHTAEAQPGAGFARTAVGEAQPGAGSARAASGGAREAQPASGGGRHGAAGFVVVASEPFDDDPTWQPVPDRRLVVADPTTHTVEDL</sequence>
<organism evidence="5 6">
    <name type="scientific">Phytohabitans kaempferiae</name>
    <dbReference type="NCBI Taxonomy" id="1620943"/>
    <lineage>
        <taxon>Bacteria</taxon>
        <taxon>Bacillati</taxon>
        <taxon>Actinomycetota</taxon>
        <taxon>Actinomycetes</taxon>
        <taxon>Micromonosporales</taxon>
        <taxon>Micromonosporaceae</taxon>
    </lineage>
</organism>
<dbReference type="NCBIfam" id="TIGR03442">
    <property type="entry name" value="ergothioneine biosynthesis protein EgtC"/>
    <property type="match status" value="1"/>
</dbReference>
<keyword evidence="6" id="KW-1185">Reference proteome</keyword>
<dbReference type="CDD" id="cd01908">
    <property type="entry name" value="YafJ"/>
    <property type="match status" value="1"/>
</dbReference>
<feature type="compositionally biased region" description="Low complexity" evidence="3">
    <location>
        <begin position="246"/>
        <end position="265"/>
    </location>
</feature>